<dbReference type="PANTHER" id="PTHR21366:SF31">
    <property type="entry name" value="METALLOTHIOL TRANSFERASE FOSB"/>
    <property type="match status" value="1"/>
</dbReference>
<dbReference type="EMBL" id="FZOF01000001">
    <property type="protein sequence ID" value="SNR81454.1"/>
    <property type="molecule type" value="Genomic_DNA"/>
</dbReference>
<proteinExistence type="predicted"/>
<dbReference type="SUPFAM" id="SSF54593">
    <property type="entry name" value="Glyoxalase/Bleomycin resistance protein/Dihydroxybiphenyl dioxygenase"/>
    <property type="match status" value="1"/>
</dbReference>
<dbReference type="Proteomes" id="UP000198280">
    <property type="component" value="Unassembled WGS sequence"/>
</dbReference>
<dbReference type="InterPro" id="IPR050383">
    <property type="entry name" value="GlyoxalaseI/FosfomycinResist"/>
</dbReference>
<dbReference type="AlphaFoldDB" id="A0A238ZFJ5"/>
<keyword evidence="3" id="KW-1185">Reference proteome</keyword>
<dbReference type="InterPro" id="IPR037523">
    <property type="entry name" value="VOC_core"/>
</dbReference>
<feature type="domain" description="VOC" evidence="1">
    <location>
        <begin position="37"/>
        <end position="160"/>
    </location>
</feature>
<dbReference type="Gene3D" id="3.10.180.10">
    <property type="entry name" value="2,3-Dihydroxybiphenyl 1,2-Dioxygenase, domain 1"/>
    <property type="match status" value="1"/>
</dbReference>
<dbReference type="Pfam" id="PF00903">
    <property type="entry name" value="Glyoxalase"/>
    <property type="match status" value="1"/>
</dbReference>
<reference evidence="2 3" key="1">
    <citation type="submission" date="2017-06" db="EMBL/GenBank/DDBJ databases">
        <authorList>
            <person name="Kim H.J."/>
            <person name="Triplett B.A."/>
        </authorList>
    </citation>
    <scope>NUCLEOTIDE SEQUENCE [LARGE SCALE GENOMIC DNA]</scope>
    <source>
        <strain evidence="2 3">CGMCC 4.1858</strain>
    </source>
</reference>
<dbReference type="InterPro" id="IPR004360">
    <property type="entry name" value="Glyas_Fos-R_dOase_dom"/>
</dbReference>
<dbReference type="InterPro" id="IPR029068">
    <property type="entry name" value="Glyas_Bleomycin-R_OHBP_Dase"/>
</dbReference>
<protein>
    <submittedName>
        <fullName evidence="2">Glyoxylase I family protein</fullName>
    </submittedName>
</protein>
<evidence type="ECO:0000313" key="2">
    <source>
        <dbReference type="EMBL" id="SNR81454.1"/>
    </source>
</evidence>
<sequence>MAQPHGEELQAILERQAELRDRYLLPAGERPAPTTLGVHHAAFIARDVEETILFYRDVLGLPLVDLIENRDYRGSTHFFFDMGGENMLAFFDFPGHPHPDYAETVGGGHHVALSVTPEVFATVKARLDEQGIAYAVFPTEVADSMFLADPNGLRIELITEPKGYALGEYIL</sequence>
<evidence type="ECO:0000259" key="1">
    <source>
        <dbReference type="PROSITE" id="PS51819"/>
    </source>
</evidence>
<dbReference type="PROSITE" id="PS51819">
    <property type="entry name" value="VOC"/>
    <property type="match status" value="1"/>
</dbReference>
<gene>
    <name evidence="2" type="ORF">SAMN05216252_101196</name>
</gene>
<evidence type="ECO:0000313" key="3">
    <source>
        <dbReference type="Proteomes" id="UP000198280"/>
    </source>
</evidence>
<dbReference type="RefSeq" id="WP_089221645.1">
    <property type="nucleotide sequence ID" value="NZ_FZOF01000001.1"/>
</dbReference>
<organism evidence="2 3">
    <name type="scientific">Actinacidiphila glaucinigra</name>
    <dbReference type="NCBI Taxonomy" id="235986"/>
    <lineage>
        <taxon>Bacteria</taxon>
        <taxon>Bacillati</taxon>
        <taxon>Actinomycetota</taxon>
        <taxon>Actinomycetes</taxon>
        <taxon>Kitasatosporales</taxon>
        <taxon>Streptomycetaceae</taxon>
        <taxon>Actinacidiphila</taxon>
    </lineage>
</organism>
<dbReference type="PANTHER" id="PTHR21366">
    <property type="entry name" value="GLYOXALASE FAMILY PROTEIN"/>
    <property type="match status" value="1"/>
</dbReference>
<accession>A0A238ZFJ5</accession>
<name>A0A238ZFJ5_9ACTN</name>
<dbReference type="OrthoDB" id="5242400at2"/>